<dbReference type="PANTHER" id="PTHR12356">
    <property type="entry name" value="NUCLEAR MOVEMENT PROTEIN NUDC"/>
    <property type="match status" value="1"/>
</dbReference>
<protein>
    <submittedName>
        <fullName evidence="1">Uncharacterized protein</fullName>
    </submittedName>
</protein>
<reference evidence="1 2" key="1">
    <citation type="submission" date="2024-03" db="EMBL/GenBank/DDBJ databases">
        <title>Aureococcus anophagefferens CCMP1851 and Kratosvirus quantuckense: Draft genome of a second virus-susceptible host strain in the model system.</title>
        <authorList>
            <person name="Chase E."/>
            <person name="Truchon A.R."/>
            <person name="Schepens W."/>
            <person name="Wilhelm S.W."/>
        </authorList>
    </citation>
    <scope>NUCLEOTIDE SEQUENCE [LARGE SCALE GENOMIC DNA]</scope>
    <source>
        <strain evidence="1 2">CCMP1851</strain>
    </source>
</reference>
<dbReference type="GO" id="GO:0051082">
    <property type="term" value="F:unfolded protein binding"/>
    <property type="evidence" value="ECO:0007669"/>
    <property type="project" value="TreeGrafter"/>
</dbReference>
<dbReference type="PANTHER" id="PTHR12356:SF17">
    <property type="entry name" value="CS DOMAIN-CONTAINING PROTEIN"/>
    <property type="match status" value="1"/>
</dbReference>
<sequence length="299" mass="33901">MVDMKLLAFQAIGLACCYFFFKLIMAVPLFRKQMRRVLRLSASKKGPFYKLAVYIAGFFVRLVLRDNAYVKPTTQPKLKCSKRSSNGILVSYTYKESSKWGRDTVEIEAKEDYDETDVWKPLEIDAGAQTAALRNITPGVTVLFRSRMSNVKGASDWSPDFPVLSLQMPVDGGGAGPGYWWRQTTKSVQVVIKVPRETRGKHVDVKIGSTKLSASLKDRDPPHVFFAAVDLHKAVRPAESIWELVDEDPLFEKGQMALIITLEKLDRTFMSTDHWDRLIDKHPPIDTSLIPMTLPQEFD</sequence>
<organism evidence="1 2">
    <name type="scientific">Aureococcus anophagefferens</name>
    <name type="common">Harmful bloom alga</name>
    <dbReference type="NCBI Taxonomy" id="44056"/>
    <lineage>
        <taxon>Eukaryota</taxon>
        <taxon>Sar</taxon>
        <taxon>Stramenopiles</taxon>
        <taxon>Ochrophyta</taxon>
        <taxon>Pelagophyceae</taxon>
        <taxon>Pelagomonadales</taxon>
        <taxon>Pelagomonadaceae</taxon>
        <taxon>Aureococcus</taxon>
    </lineage>
</organism>
<gene>
    <name evidence="1" type="ORF">SO694_00020313</name>
</gene>
<dbReference type="PROSITE" id="PS51257">
    <property type="entry name" value="PROKAR_LIPOPROTEIN"/>
    <property type="match status" value="1"/>
</dbReference>
<dbReference type="Pfam" id="PF04969">
    <property type="entry name" value="CS"/>
    <property type="match status" value="1"/>
</dbReference>
<name>A0ABR1FUC2_AURAN</name>
<dbReference type="PROSITE" id="PS50853">
    <property type="entry name" value="FN3"/>
    <property type="match status" value="1"/>
</dbReference>
<dbReference type="KEGG" id="aaf:AURANDRAFT_60521"/>
<dbReference type="InterPro" id="IPR037898">
    <property type="entry name" value="NudC_fam"/>
</dbReference>
<dbReference type="Gene3D" id="2.60.40.790">
    <property type="match status" value="1"/>
</dbReference>
<accession>A0ABR1FUC2</accession>
<dbReference type="InterPro" id="IPR003961">
    <property type="entry name" value="FN3_dom"/>
</dbReference>
<evidence type="ECO:0000313" key="2">
    <source>
        <dbReference type="Proteomes" id="UP001363151"/>
    </source>
</evidence>
<dbReference type="Proteomes" id="UP001363151">
    <property type="component" value="Unassembled WGS sequence"/>
</dbReference>
<dbReference type="PROSITE" id="PS51203">
    <property type="entry name" value="CS"/>
    <property type="match status" value="1"/>
</dbReference>
<dbReference type="InterPro" id="IPR007052">
    <property type="entry name" value="CS_dom"/>
</dbReference>
<dbReference type="CDD" id="cd06467">
    <property type="entry name" value="p23_NUDC_like"/>
    <property type="match status" value="1"/>
</dbReference>
<dbReference type="GO" id="GO:0005737">
    <property type="term" value="C:cytoplasm"/>
    <property type="evidence" value="ECO:0007669"/>
    <property type="project" value="TreeGrafter"/>
</dbReference>
<dbReference type="SUPFAM" id="SSF49764">
    <property type="entry name" value="HSP20-like chaperones"/>
    <property type="match status" value="1"/>
</dbReference>
<keyword evidence="2" id="KW-1185">Reference proteome</keyword>
<dbReference type="InterPro" id="IPR008978">
    <property type="entry name" value="HSP20-like_chaperone"/>
</dbReference>
<proteinExistence type="predicted"/>
<comment type="caution">
    <text evidence="1">The sequence shown here is derived from an EMBL/GenBank/DDBJ whole genome shotgun (WGS) entry which is preliminary data.</text>
</comment>
<dbReference type="GO" id="GO:0006457">
    <property type="term" value="P:protein folding"/>
    <property type="evidence" value="ECO:0007669"/>
    <property type="project" value="TreeGrafter"/>
</dbReference>
<evidence type="ECO:0000313" key="1">
    <source>
        <dbReference type="EMBL" id="KAK7238632.1"/>
    </source>
</evidence>
<dbReference type="EMBL" id="JBBJCI010000229">
    <property type="protein sequence ID" value="KAK7238632.1"/>
    <property type="molecule type" value="Genomic_DNA"/>
</dbReference>